<feature type="domain" description="Transcription elongation factor GreA/GreB C-terminal" evidence="1">
    <location>
        <begin position="48"/>
        <end position="122"/>
    </location>
</feature>
<dbReference type="EMBL" id="QRAN01000021">
    <property type="protein sequence ID" value="RLQ20693.1"/>
    <property type="molecule type" value="Genomic_DNA"/>
</dbReference>
<proteinExistence type="predicted"/>
<dbReference type="OrthoDB" id="192847at2"/>
<dbReference type="AlphaFoldDB" id="A0A3L7DWS5"/>
<dbReference type="InterPro" id="IPR023459">
    <property type="entry name" value="Tscrpt_elong_fac_GreA/B_fam"/>
</dbReference>
<comment type="caution">
    <text evidence="2">The sequence shown here is derived from an EMBL/GenBank/DDBJ whole genome shotgun (WGS) entry which is preliminary data.</text>
</comment>
<dbReference type="InterPro" id="IPR036953">
    <property type="entry name" value="GreA/GreB_C_sf"/>
</dbReference>
<dbReference type="GO" id="GO:0003677">
    <property type="term" value="F:DNA binding"/>
    <property type="evidence" value="ECO:0007669"/>
    <property type="project" value="InterPro"/>
</dbReference>
<dbReference type="Pfam" id="PF01272">
    <property type="entry name" value="GreA_GreB"/>
    <property type="match status" value="1"/>
</dbReference>
<protein>
    <submittedName>
        <fullName evidence="2">Nucleoside diphosphate kinase regulator</fullName>
    </submittedName>
</protein>
<dbReference type="GO" id="GO:0032784">
    <property type="term" value="P:regulation of DNA-templated transcription elongation"/>
    <property type="evidence" value="ECO:0007669"/>
    <property type="project" value="InterPro"/>
</dbReference>
<dbReference type="PANTHER" id="PTHR30437:SF5">
    <property type="entry name" value="REGULATOR OF NUCLEOSIDE DIPHOSPHATE KINASE"/>
    <property type="match status" value="1"/>
</dbReference>
<organism evidence="2 3">
    <name type="scientific">Seongchinamella sediminis</name>
    <dbReference type="NCBI Taxonomy" id="2283635"/>
    <lineage>
        <taxon>Bacteria</taxon>
        <taxon>Pseudomonadati</taxon>
        <taxon>Pseudomonadota</taxon>
        <taxon>Gammaproteobacteria</taxon>
        <taxon>Cellvibrionales</taxon>
        <taxon>Halieaceae</taxon>
        <taxon>Seongchinamella</taxon>
    </lineage>
</organism>
<dbReference type="SUPFAM" id="SSF54534">
    <property type="entry name" value="FKBP-like"/>
    <property type="match status" value="1"/>
</dbReference>
<evidence type="ECO:0000313" key="2">
    <source>
        <dbReference type="EMBL" id="RLQ20693.1"/>
    </source>
</evidence>
<dbReference type="RefSeq" id="WP_117956688.1">
    <property type="nucleotide sequence ID" value="NZ_QRAN01000021.1"/>
</dbReference>
<keyword evidence="2" id="KW-0418">Kinase</keyword>
<name>A0A3L7DWS5_9GAMM</name>
<accession>A0A3L7DWS5</accession>
<dbReference type="PANTHER" id="PTHR30437">
    <property type="entry name" value="TRANSCRIPTION ELONGATION FACTOR GREA"/>
    <property type="match status" value="1"/>
</dbReference>
<sequence>MSSPRSVLLGQQDLDRIEALIRHRDTGDTELLFDELDGATVLPDHELPDDVVVMNSQVTFVDLDTNIESQVTLIYPGDSAATSNSVSILAPVGAALIGLRVGEHVEWPLPNGGQRRLKVVALRKPQ</sequence>
<dbReference type="GO" id="GO:0070063">
    <property type="term" value="F:RNA polymerase binding"/>
    <property type="evidence" value="ECO:0007669"/>
    <property type="project" value="InterPro"/>
</dbReference>
<reference evidence="2 3" key="1">
    <citation type="submission" date="2018-07" db="EMBL/GenBank/DDBJ databases">
        <title>Halioglobus sp. genome submission.</title>
        <authorList>
            <person name="Ye M.-Q."/>
            <person name="Du Z.-J."/>
        </authorList>
    </citation>
    <scope>NUCLEOTIDE SEQUENCE [LARGE SCALE GENOMIC DNA]</scope>
    <source>
        <strain evidence="2 3">U0301</strain>
    </source>
</reference>
<evidence type="ECO:0000259" key="1">
    <source>
        <dbReference type="Pfam" id="PF01272"/>
    </source>
</evidence>
<evidence type="ECO:0000313" key="3">
    <source>
        <dbReference type="Proteomes" id="UP000265509"/>
    </source>
</evidence>
<dbReference type="GO" id="GO:0016301">
    <property type="term" value="F:kinase activity"/>
    <property type="evidence" value="ECO:0007669"/>
    <property type="project" value="UniProtKB-KW"/>
</dbReference>
<keyword evidence="2" id="KW-0808">Transferase</keyword>
<dbReference type="NCBIfam" id="NF004396">
    <property type="entry name" value="PRK05753.1"/>
    <property type="match status" value="1"/>
</dbReference>
<dbReference type="Proteomes" id="UP000265509">
    <property type="component" value="Unassembled WGS sequence"/>
</dbReference>
<dbReference type="GO" id="GO:0006354">
    <property type="term" value="P:DNA-templated transcription elongation"/>
    <property type="evidence" value="ECO:0007669"/>
    <property type="project" value="TreeGrafter"/>
</dbReference>
<dbReference type="Gene3D" id="3.10.50.30">
    <property type="entry name" value="Transcription elongation factor, GreA/GreB, C-terminal domain"/>
    <property type="match status" value="1"/>
</dbReference>
<gene>
    <name evidence="2" type="ORF">DWB85_16315</name>
</gene>
<keyword evidence="3" id="KW-1185">Reference proteome</keyword>
<dbReference type="InterPro" id="IPR001437">
    <property type="entry name" value="Tscrpt_elong_fac_GreA/B_C"/>
</dbReference>